<dbReference type="KEGG" id="mflg:ABS361_21430"/>
<name>A0AAU7X904_9HYPH</name>
<organism evidence="1">
    <name type="scientific">Methyloraptor flagellatus</name>
    <dbReference type="NCBI Taxonomy" id="3162530"/>
    <lineage>
        <taxon>Bacteria</taxon>
        <taxon>Pseudomonadati</taxon>
        <taxon>Pseudomonadota</taxon>
        <taxon>Alphaproteobacteria</taxon>
        <taxon>Hyphomicrobiales</taxon>
        <taxon>Ancalomicrobiaceae</taxon>
        <taxon>Methyloraptor</taxon>
    </lineage>
</organism>
<accession>A0AAU7X904</accession>
<protein>
    <submittedName>
        <fullName evidence="1">Uncharacterized protein</fullName>
    </submittedName>
</protein>
<dbReference type="RefSeq" id="WP_407049628.1">
    <property type="nucleotide sequence ID" value="NZ_CP158568.1"/>
</dbReference>
<gene>
    <name evidence="1" type="ORF">ABS361_21430</name>
</gene>
<dbReference type="AlphaFoldDB" id="A0AAU7X904"/>
<sequence length="90" mass="9118">MQMNDSQRIAAPRASIRGHANLEMTVANGMIASGRLKVDPVKAMFGGKSAAALVLALLLPIGAAHLCCLGSAHADTGLAHAAICTGSPVR</sequence>
<proteinExistence type="predicted"/>
<reference evidence="1" key="1">
    <citation type="submission" date="2024-06" db="EMBL/GenBank/DDBJ databases">
        <title>Methylostella associata gen. nov., sp. nov., a novel Ancalomicrobiaceae-affiliated facultatively methylotrophic bacteria that feed on methanotrophs of the genus Methylococcus.</title>
        <authorList>
            <person name="Saltykova V."/>
            <person name="Danilova O.V."/>
            <person name="Oshkin I.Y."/>
            <person name="Belova S.E."/>
            <person name="Pimenov N.V."/>
            <person name="Dedysh S.N."/>
        </authorList>
    </citation>
    <scope>NUCLEOTIDE SEQUENCE</scope>
    <source>
        <strain evidence="1">S20</strain>
    </source>
</reference>
<dbReference type="EMBL" id="CP158568">
    <property type="protein sequence ID" value="XBY44535.1"/>
    <property type="molecule type" value="Genomic_DNA"/>
</dbReference>
<evidence type="ECO:0000313" key="1">
    <source>
        <dbReference type="EMBL" id="XBY44535.1"/>
    </source>
</evidence>